<reference evidence="2" key="1">
    <citation type="submission" date="2019-07" db="EMBL/GenBank/DDBJ databases">
        <authorList>
            <person name="Alioto T."/>
            <person name="Alioto T."/>
            <person name="Gomez Garrido J."/>
        </authorList>
    </citation>
    <scope>NUCLEOTIDE SEQUENCE</scope>
</reference>
<accession>A0A5E4F8T2</accession>
<dbReference type="EMBL" id="JAJFAZ020000001">
    <property type="protein sequence ID" value="KAI5352831.1"/>
    <property type="molecule type" value="Genomic_DNA"/>
</dbReference>
<keyword evidence="4" id="KW-1185">Reference proteome</keyword>
<evidence type="ECO:0000313" key="2">
    <source>
        <dbReference type="EMBL" id="VVA24132.1"/>
    </source>
</evidence>
<dbReference type="Gramene" id="VVA24132">
    <property type="protein sequence ID" value="VVA24132"/>
    <property type="gene ID" value="Prudul26B011359"/>
</dbReference>
<evidence type="ECO:0000313" key="3">
    <source>
        <dbReference type="Proteomes" id="UP000327085"/>
    </source>
</evidence>
<dbReference type="EMBL" id="CABIKO010000079">
    <property type="protein sequence ID" value="VVA24132.1"/>
    <property type="molecule type" value="Genomic_DNA"/>
</dbReference>
<name>A0A5E4F8T2_PRUDU</name>
<dbReference type="AlphaFoldDB" id="A0A5E4F8T2"/>
<reference evidence="3" key="2">
    <citation type="journal article" date="2020" name="Plant J.">
        <title>Transposons played a major role in the diversification between the closely related almond and peach genomes: results from the almond genome sequence.</title>
        <authorList>
            <person name="Alioto T."/>
            <person name="Alexiou K.G."/>
            <person name="Bardil A."/>
            <person name="Barteri F."/>
            <person name="Castanera R."/>
            <person name="Cruz F."/>
            <person name="Dhingra A."/>
            <person name="Duval H."/>
            <person name="Fernandez I Marti A."/>
            <person name="Frias L."/>
            <person name="Galan B."/>
            <person name="Garcia J.L."/>
            <person name="Howad W."/>
            <person name="Gomez-Garrido J."/>
            <person name="Gut M."/>
            <person name="Julca I."/>
            <person name="Morata J."/>
            <person name="Puigdomenech P."/>
            <person name="Ribeca P."/>
            <person name="Rubio Cabetas M.J."/>
            <person name="Vlasova A."/>
            <person name="Wirthensohn M."/>
            <person name="Garcia-Mas J."/>
            <person name="Gabaldon T."/>
            <person name="Casacuberta J.M."/>
            <person name="Arus P."/>
        </authorList>
    </citation>
    <scope>NUCLEOTIDE SEQUENCE [LARGE SCALE GENOMIC DNA]</scope>
    <source>
        <strain evidence="3">cv. Texas</strain>
    </source>
</reference>
<protein>
    <submittedName>
        <fullName evidence="2">PREDICTED: F-box</fullName>
    </submittedName>
</protein>
<dbReference type="Proteomes" id="UP000327085">
    <property type="component" value="Chromosome 1"/>
</dbReference>
<dbReference type="InParanoid" id="A0A5E4F8T2"/>
<dbReference type="Proteomes" id="UP001054821">
    <property type="component" value="Chromosome 1"/>
</dbReference>
<organism evidence="2 3">
    <name type="scientific">Prunus dulcis</name>
    <name type="common">Almond</name>
    <name type="synonym">Amygdalus dulcis</name>
    <dbReference type="NCBI Taxonomy" id="3755"/>
    <lineage>
        <taxon>Eukaryota</taxon>
        <taxon>Viridiplantae</taxon>
        <taxon>Streptophyta</taxon>
        <taxon>Embryophyta</taxon>
        <taxon>Tracheophyta</taxon>
        <taxon>Spermatophyta</taxon>
        <taxon>Magnoliopsida</taxon>
        <taxon>eudicotyledons</taxon>
        <taxon>Gunneridae</taxon>
        <taxon>Pentapetalae</taxon>
        <taxon>rosids</taxon>
        <taxon>fabids</taxon>
        <taxon>Rosales</taxon>
        <taxon>Rosaceae</taxon>
        <taxon>Amygdaloideae</taxon>
        <taxon>Amygdaleae</taxon>
        <taxon>Prunus</taxon>
    </lineage>
</organism>
<proteinExistence type="predicted"/>
<sequence length="163" mass="18941">MAWFVHPLIQIEGVLKGFANYLFGFSSLTNEYKVLQFISVDPSGEWTWKVGYWVVEHIHNRYGFFVEAIVDDDDDDTADSYCLQSAGVFVDKSWKQDMIVLWILKDYQNLGWFKETINKMLGGTYGGGGWLRSSFGYNPHRFIILMDLHRDLTAVHSNCFFMI</sequence>
<evidence type="ECO:0000313" key="4">
    <source>
        <dbReference type="Proteomes" id="UP001054821"/>
    </source>
</evidence>
<gene>
    <name evidence="2" type="ORF">ALMOND_2B011359</name>
    <name evidence="1" type="ORF">L3X38_005723</name>
</gene>
<evidence type="ECO:0000313" key="1">
    <source>
        <dbReference type="EMBL" id="KAI5352831.1"/>
    </source>
</evidence>
<reference evidence="1 4" key="3">
    <citation type="journal article" date="2022" name="G3 (Bethesda)">
        <title>Whole-genome sequence and methylome profiling of the almond [Prunus dulcis (Mill.) D.A. Webb] cultivar 'Nonpareil'.</title>
        <authorList>
            <person name="D'Amico-Willman K.M."/>
            <person name="Ouma W.Z."/>
            <person name="Meulia T."/>
            <person name="Sideli G.M."/>
            <person name="Gradziel T.M."/>
            <person name="Fresnedo-Ramirez J."/>
        </authorList>
    </citation>
    <scope>NUCLEOTIDE SEQUENCE [LARGE SCALE GENOMIC DNA]</scope>
    <source>
        <strain evidence="1">Clone GOH B32 T37-40</strain>
    </source>
</reference>